<name>A0ABC9V6J1_ACIBA</name>
<reference evidence="1 2" key="1">
    <citation type="journal article" date="2014" name="MBio">
        <title>New insights into dissemination and variation of the health care-associated pathogen Acinetobacter baumannii from genomic analysis.</title>
        <authorList>
            <person name="Wright M.S."/>
            <person name="Haft D.H."/>
            <person name="Harkins D.M."/>
            <person name="Perez F."/>
            <person name="Hujer K.M."/>
            <person name="Bajaksouzian S."/>
            <person name="Benard M.F."/>
            <person name="Jacobs M.R."/>
            <person name="Bonomo R.A."/>
            <person name="Adams M.D."/>
        </authorList>
    </citation>
    <scope>NUCLEOTIDE SEQUENCE [LARGE SCALE GENOMIC DNA]</scope>
    <source>
        <strain evidence="1 2">UH5307</strain>
    </source>
</reference>
<protein>
    <submittedName>
        <fullName evidence="1">Uncharacterized protein</fullName>
    </submittedName>
</protein>
<feature type="non-terminal residue" evidence="1">
    <location>
        <position position="85"/>
    </location>
</feature>
<evidence type="ECO:0000313" key="2">
    <source>
        <dbReference type="Proteomes" id="UP000018906"/>
    </source>
</evidence>
<accession>A0ABC9V6J1</accession>
<evidence type="ECO:0000313" key="1">
    <source>
        <dbReference type="EMBL" id="ETQ87973.1"/>
    </source>
</evidence>
<sequence>MYYQNMRQAMLMRAKALNCTFDKQRGTWISPPEFNGISDQQRDELQNFIAERGLDVKTVCEHFGIDALIQIEAAKLPAVKQDIET</sequence>
<dbReference type="EMBL" id="AYFO01000041">
    <property type="protein sequence ID" value="ETQ87973.1"/>
    <property type="molecule type" value="Genomic_DNA"/>
</dbReference>
<dbReference type="Proteomes" id="UP000018906">
    <property type="component" value="Unassembled WGS sequence"/>
</dbReference>
<proteinExistence type="predicted"/>
<comment type="caution">
    <text evidence="1">The sequence shown here is derived from an EMBL/GenBank/DDBJ whole genome shotgun (WGS) entry which is preliminary data.</text>
</comment>
<gene>
    <name evidence="1" type="ORF">P669_2100</name>
</gene>
<organism evidence="1 2">
    <name type="scientific">Acinetobacter baumannii UH5307</name>
    <dbReference type="NCBI Taxonomy" id="1398973"/>
    <lineage>
        <taxon>Bacteria</taxon>
        <taxon>Pseudomonadati</taxon>
        <taxon>Pseudomonadota</taxon>
        <taxon>Gammaproteobacteria</taxon>
        <taxon>Moraxellales</taxon>
        <taxon>Moraxellaceae</taxon>
        <taxon>Acinetobacter</taxon>
        <taxon>Acinetobacter calcoaceticus/baumannii complex</taxon>
    </lineage>
</organism>
<dbReference type="AlphaFoldDB" id="A0ABC9V6J1"/>